<dbReference type="EMBL" id="JAIQCV010000010">
    <property type="protein sequence ID" value="KAH1056439.1"/>
    <property type="molecule type" value="Genomic_DNA"/>
</dbReference>
<dbReference type="Proteomes" id="UP000828251">
    <property type="component" value="Unassembled WGS sequence"/>
</dbReference>
<evidence type="ECO:0000256" key="1">
    <source>
        <dbReference type="SAM" id="MobiDB-lite"/>
    </source>
</evidence>
<proteinExistence type="predicted"/>
<evidence type="ECO:0000313" key="2">
    <source>
        <dbReference type="EMBL" id="KAH1056439.1"/>
    </source>
</evidence>
<reference evidence="2 3" key="1">
    <citation type="journal article" date="2021" name="Plant Biotechnol. J.">
        <title>Multi-omics assisted identification of the key and species-specific regulatory components of drought-tolerant mechanisms in Gossypium stocksii.</title>
        <authorList>
            <person name="Yu D."/>
            <person name="Ke L."/>
            <person name="Zhang D."/>
            <person name="Wu Y."/>
            <person name="Sun Y."/>
            <person name="Mei J."/>
            <person name="Sun J."/>
            <person name="Sun Y."/>
        </authorList>
    </citation>
    <scope>NUCLEOTIDE SEQUENCE [LARGE SCALE GENOMIC DNA]</scope>
    <source>
        <strain evidence="3">cv. E1</strain>
        <tissue evidence="2">Leaf</tissue>
    </source>
</reference>
<feature type="compositionally biased region" description="Basic and acidic residues" evidence="1">
    <location>
        <begin position="1"/>
        <end position="21"/>
    </location>
</feature>
<feature type="region of interest" description="Disordered" evidence="1">
    <location>
        <begin position="1"/>
        <end position="88"/>
    </location>
</feature>
<evidence type="ECO:0000313" key="3">
    <source>
        <dbReference type="Proteomes" id="UP000828251"/>
    </source>
</evidence>
<accession>A0A9D3ZQ50</accession>
<gene>
    <name evidence="2" type="ORF">J1N35_034504</name>
</gene>
<dbReference type="AlphaFoldDB" id="A0A9D3ZQ50"/>
<dbReference type="OrthoDB" id="1001596at2759"/>
<keyword evidence="3" id="KW-1185">Reference proteome</keyword>
<name>A0A9D3ZQ50_9ROSI</name>
<comment type="caution">
    <text evidence="2">The sequence shown here is derived from an EMBL/GenBank/DDBJ whole genome shotgun (WGS) entry which is preliminary data.</text>
</comment>
<organism evidence="2 3">
    <name type="scientific">Gossypium stocksii</name>
    <dbReference type="NCBI Taxonomy" id="47602"/>
    <lineage>
        <taxon>Eukaryota</taxon>
        <taxon>Viridiplantae</taxon>
        <taxon>Streptophyta</taxon>
        <taxon>Embryophyta</taxon>
        <taxon>Tracheophyta</taxon>
        <taxon>Spermatophyta</taxon>
        <taxon>Magnoliopsida</taxon>
        <taxon>eudicotyledons</taxon>
        <taxon>Gunneridae</taxon>
        <taxon>Pentapetalae</taxon>
        <taxon>rosids</taxon>
        <taxon>malvids</taxon>
        <taxon>Malvales</taxon>
        <taxon>Malvaceae</taxon>
        <taxon>Malvoideae</taxon>
        <taxon>Gossypium</taxon>
    </lineage>
</organism>
<protein>
    <submittedName>
        <fullName evidence="2">Uncharacterized protein</fullName>
    </submittedName>
</protein>
<sequence>MRHDSGQIGQKGREKEGKEDSTSNSRVEKRSHKLIRDSMGRFKHKRKQMRAMNGDNFDESKTKMVKRRLLDYDSANEAAAGDQPHQES</sequence>